<keyword evidence="3" id="KW-1185">Reference proteome</keyword>
<name>A0A168A8F1_9EURO</name>
<accession>A0A168A8F1</accession>
<proteinExistence type="predicted"/>
<protein>
    <recommendedName>
        <fullName evidence="1">Tf2-1-like SH3-like domain-containing protein</fullName>
    </recommendedName>
</protein>
<dbReference type="Pfam" id="PF24626">
    <property type="entry name" value="SH3_Tf2-1"/>
    <property type="match status" value="1"/>
</dbReference>
<dbReference type="InterPro" id="IPR056924">
    <property type="entry name" value="SH3_Tf2-1"/>
</dbReference>
<comment type="caution">
    <text evidence="2">The sequence shown here is derived from an EMBL/GenBank/DDBJ whole genome shotgun (WGS) entry which is preliminary data.</text>
</comment>
<dbReference type="AlphaFoldDB" id="A0A168A8F1"/>
<organism evidence="2 3">
    <name type="scientific">Ascosphaera apis ARSEF 7405</name>
    <dbReference type="NCBI Taxonomy" id="392613"/>
    <lineage>
        <taxon>Eukaryota</taxon>
        <taxon>Fungi</taxon>
        <taxon>Dikarya</taxon>
        <taxon>Ascomycota</taxon>
        <taxon>Pezizomycotina</taxon>
        <taxon>Eurotiomycetes</taxon>
        <taxon>Eurotiomycetidae</taxon>
        <taxon>Onygenales</taxon>
        <taxon>Ascosphaeraceae</taxon>
        <taxon>Ascosphaera</taxon>
    </lineage>
</organism>
<sequence length="91" mass="10290">MPPRPQPGNLVWINAKNITTLHPRKTLNWKNLGPFKVIEAIRSHAYRLELPSHIQYHPIFHVNQLRPAANNAISGQVQPAPPPLEVKDHTG</sequence>
<evidence type="ECO:0000313" key="3">
    <source>
        <dbReference type="Proteomes" id="UP000242877"/>
    </source>
</evidence>
<dbReference type="EMBL" id="AZGZ01000008">
    <property type="protein sequence ID" value="KZZ93605.1"/>
    <property type="molecule type" value="Genomic_DNA"/>
</dbReference>
<dbReference type="OrthoDB" id="4504104at2759"/>
<feature type="domain" description="Tf2-1-like SH3-like" evidence="1">
    <location>
        <begin position="8"/>
        <end position="67"/>
    </location>
</feature>
<dbReference type="Proteomes" id="UP000242877">
    <property type="component" value="Unassembled WGS sequence"/>
</dbReference>
<gene>
    <name evidence="2" type="ORF">AAP_02397</name>
</gene>
<dbReference type="VEuPathDB" id="FungiDB:AAP_02397"/>
<evidence type="ECO:0000313" key="2">
    <source>
        <dbReference type="EMBL" id="KZZ93605.1"/>
    </source>
</evidence>
<reference evidence="2 3" key="1">
    <citation type="journal article" date="2016" name="Genome Biol. Evol.">
        <title>Divergent and convergent evolution of fungal pathogenicity.</title>
        <authorList>
            <person name="Shang Y."/>
            <person name="Xiao G."/>
            <person name="Zheng P."/>
            <person name="Cen K."/>
            <person name="Zhan S."/>
            <person name="Wang C."/>
        </authorList>
    </citation>
    <scope>NUCLEOTIDE SEQUENCE [LARGE SCALE GENOMIC DNA]</scope>
    <source>
        <strain evidence="2 3">ARSEF 7405</strain>
    </source>
</reference>
<evidence type="ECO:0000259" key="1">
    <source>
        <dbReference type="Pfam" id="PF24626"/>
    </source>
</evidence>